<dbReference type="AlphaFoldDB" id="A0A1Y3BL95"/>
<accession>A0A1Y3BL95</accession>
<evidence type="ECO:0000313" key="2">
    <source>
        <dbReference type="Proteomes" id="UP000194236"/>
    </source>
</evidence>
<name>A0A1Y3BL95_EURMA</name>
<feature type="non-terminal residue" evidence="1">
    <location>
        <position position="61"/>
    </location>
</feature>
<dbReference type="Proteomes" id="UP000194236">
    <property type="component" value="Unassembled WGS sequence"/>
</dbReference>
<organism evidence="1 2">
    <name type="scientific">Euroglyphus maynei</name>
    <name type="common">Mayne's house dust mite</name>
    <dbReference type="NCBI Taxonomy" id="6958"/>
    <lineage>
        <taxon>Eukaryota</taxon>
        <taxon>Metazoa</taxon>
        <taxon>Ecdysozoa</taxon>
        <taxon>Arthropoda</taxon>
        <taxon>Chelicerata</taxon>
        <taxon>Arachnida</taxon>
        <taxon>Acari</taxon>
        <taxon>Acariformes</taxon>
        <taxon>Sarcoptiformes</taxon>
        <taxon>Astigmata</taxon>
        <taxon>Psoroptidia</taxon>
        <taxon>Analgoidea</taxon>
        <taxon>Pyroglyphidae</taxon>
        <taxon>Pyroglyphinae</taxon>
        <taxon>Euroglyphus</taxon>
    </lineage>
</organism>
<gene>
    <name evidence="1" type="ORF">BLA29_015390</name>
</gene>
<proteinExistence type="predicted"/>
<keyword evidence="2" id="KW-1185">Reference proteome</keyword>
<dbReference type="EMBL" id="MUJZ01012052">
    <property type="protein sequence ID" value="OTF81730.1"/>
    <property type="molecule type" value="Genomic_DNA"/>
</dbReference>
<protein>
    <submittedName>
        <fullName evidence="1">Uncharacterized protein</fullName>
    </submittedName>
</protein>
<comment type="caution">
    <text evidence="1">The sequence shown here is derived from an EMBL/GenBank/DDBJ whole genome shotgun (WGS) entry which is preliminary data.</text>
</comment>
<reference evidence="1 2" key="1">
    <citation type="submission" date="2017-03" db="EMBL/GenBank/DDBJ databases">
        <title>Genome Survey of Euroglyphus maynei.</title>
        <authorList>
            <person name="Arlian L.G."/>
            <person name="Morgan M.S."/>
            <person name="Rider S.D."/>
        </authorList>
    </citation>
    <scope>NUCLEOTIDE SEQUENCE [LARGE SCALE GENOMIC DNA]</scope>
    <source>
        <strain evidence="1">Arlian Lab</strain>
        <tissue evidence="1">Whole body</tissue>
    </source>
</reference>
<sequence>MVTAVDIETTSKIPSERKDSIKLEMIAEDNDIIEDVIIEEKTQIKSKTDKPKKIDEKKVET</sequence>
<evidence type="ECO:0000313" key="1">
    <source>
        <dbReference type="EMBL" id="OTF81730.1"/>
    </source>
</evidence>